<dbReference type="EMBL" id="CAXAQS010000931">
    <property type="protein sequence ID" value="CAK9253765.1"/>
    <property type="molecule type" value="Genomic_DNA"/>
</dbReference>
<organism evidence="2 3">
    <name type="scientific">Sphagnum jensenii</name>
    <dbReference type="NCBI Taxonomy" id="128206"/>
    <lineage>
        <taxon>Eukaryota</taxon>
        <taxon>Viridiplantae</taxon>
        <taxon>Streptophyta</taxon>
        <taxon>Embryophyta</taxon>
        <taxon>Bryophyta</taxon>
        <taxon>Sphagnophytina</taxon>
        <taxon>Sphagnopsida</taxon>
        <taxon>Sphagnales</taxon>
        <taxon>Sphagnaceae</taxon>
        <taxon>Sphagnum</taxon>
    </lineage>
</organism>
<evidence type="ECO:0000313" key="3">
    <source>
        <dbReference type="Proteomes" id="UP001497444"/>
    </source>
</evidence>
<proteinExistence type="predicted"/>
<feature type="region of interest" description="Disordered" evidence="1">
    <location>
        <begin position="1"/>
        <end position="26"/>
    </location>
</feature>
<reference evidence="2" key="1">
    <citation type="submission" date="2024-02" db="EMBL/GenBank/DDBJ databases">
        <authorList>
            <consortium name="ELIXIR-Norway"/>
            <consortium name="Elixir Norway"/>
        </authorList>
    </citation>
    <scope>NUCLEOTIDE SEQUENCE</scope>
</reference>
<keyword evidence="3" id="KW-1185">Reference proteome</keyword>
<accession>A0ABP0VJU3</accession>
<comment type="caution">
    <text evidence="2">The sequence shown here is derived from an EMBL/GenBank/DDBJ whole genome shotgun (WGS) entry which is preliminary data.</text>
</comment>
<feature type="region of interest" description="Disordered" evidence="1">
    <location>
        <begin position="59"/>
        <end position="98"/>
    </location>
</feature>
<evidence type="ECO:0000256" key="1">
    <source>
        <dbReference type="SAM" id="MobiDB-lite"/>
    </source>
</evidence>
<gene>
    <name evidence="2" type="ORF">CSSPJE1EN1_LOCUS29143</name>
</gene>
<sequence length="98" mass="10535">MAKRSAGSRILGSLPVLTPDQKNSGIDPKYLAVDDVQHTVGKVSMRPITLLQPRLNPRSARKVMGLQSPGSPAGRDFGTPRREKPFGCGPRGESQSIL</sequence>
<dbReference type="Proteomes" id="UP001497444">
    <property type="component" value="Unassembled WGS sequence"/>
</dbReference>
<name>A0ABP0VJU3_9BRYO</name>
<protein>
    <submittedName>
        <fullName evidence="2">Uncharacterized protein</fullName>
    </submittedName>
</protein>
<evidence type="ECO:0000313" key="2">
    <source>
        <dbReference type="EMBL" id="CAK9253765.1"/>
    </source>
</evidence>